<reference evidence="2 3" key="1">
    <citation type="submission" date="2020-05" db="EMBL/GenBank/DDBJ databases">
        <title>Identification and distribution of gene clusters putatively required for synthesis of sphingolipid metabolism inhibitors in phylogenetically diverse species of the filamentous fungus Fusarium.</title>
        <authorList>
            <person name="Kim H.-S."/>
            <person name="Busman M."/>
            <person name="Brown D.W."/>
            <person name="Divon H."/>
            <person name="Uhlig S."/>
            <person name="Proctor R.H."/>
        </authorList>
    </citation>
    <scope>NUCLEOTIDE SEQUENCE [LARGE SCALE GENOMIC DNA]</scope>
    <source>
        <strain evidence="2 3">NRRL 20693</strain>
    </source>
</reference>
<evidence type="ECO:0000313" key="2">
    <source>
        <dbReference type="EMBL" id="KAF5679612.1"/>
    </source>
</evidence>
<proteinExistence type="predicted"/>
<dbReference type="Proteomes" id="UP000567885">
    <property type="component" value="Unassembled WGS sequence"/>
</dbReference>
<dbReference type="Pfam" id="PF14737">
    <property type="entry name" value="DUF4470"/>
    <property type="match status" value="1"/>
</dbReference>
<gene>
    <name evidence="2" type="ORF">FHETE_777</name>
</gene>
<name>A0A8H5U4G5_FUSHE</name>
<keyword evidence="3" id="KW-1185">Reference proteome</keyword>
<accession>A0A8H5U4G5</accession>
<feature type="domain" description="DUF4470" evidence="1">
    <location>
        <begin position="17"/>
        <end position="113"/>
    </location>
</feature>
<evidence type="ECO:0000259" key="1">
    <source>
        <dbReference type="Pfam" id="PF14737"/>
    </source>
</evidence>
<dbReference type="InterPro" id="IPR027974">
    <property type="entry name" value="DUF4470"/>
</dbReference>
<protein>
    <submittedName>
        <fullName evidence="2">Monoterpene epsilon-lactone hydrolase</fullName>
    </submittedName>
</protein>
<keyword evidence="2" id="KW-0378">Hydrolase</keyword>
<sequence>MSDSVHTSEAFGVNKYLWGNIPALDVLRLAANEGEDYDKKLNLLFAASGDLRNVIMTIARLPESYKQDINITINDRDLDVVARNAVILLIVFTCKDQDEAIDCIIHVWYSALIRDSDLAILQKNVRPLIEEICVREKVQPTEKQIEATWTFKSCSVRLELSKAAWDKVLLFTEARKGLTVARANEIRKETTLAESRQDYRDRHMIFLSSSRRVAEQKFRQDGILLPFSYELDEFTKPNPTIFQEDTSAWPMFDDADPLVGWPALDVEGTSSGPAKFDIYGKLFYYLRSILRDFLDRMNVLKVDFRLLQVDARRTPKHLEDKTFDRIEVSNISDSTYLAIETTLILMVPLLRPISENRHATIITLFQTAIDQLLALGIPFPNMNLHDKVLNQRLREYLKNQPPLQTMYDPQIIVASYARTAVSKFDEEFGYYMTHLNFDLAAQRVGAVMKEEHTIVEKWPYRLKLVPGEPGSQEEFELLMRGGVSGKERYVEWERSTSPGYFDALWRRDILAMQETYKEGVTVKVYVPDGCFTGPK</sequence>
<dbReference type="AlphaFoldDB" id="A0A8H5U4G5"/>
<dbReference type="OrthoDB" id="5282002at2759"/>
<evidence type="ECO:0000313" key="3">
    <source>
        <dbReference type="Proteomes" id="UP000567885"/>
    </source>
</evidence>
<organism evidence="2 3">
    <name type="scientific">Fusarium heterosporum</name>
    <dbReference type="NCBI Taxonomy" id="42747"/>
    <lineage>
        <taxon>Eukaryota</taxon>
        <taxon>Fungi</taxon>
        <taxon>Dikarya</taxon>
        <taxon>Ascomycota</taxon>
        <taxon>Pezizomycotina</taxon>
        <taxon>Sordariomycetes</taxon>
        <taxon>Hypocreomycetidae</taxon>
        <taxon>Hypocreales</taxon>
        <taxon>Nectriaceae</taxon>
        <taxon>Fusarium</taxon>
        <taxon>Fusarium heterosporum species complex</taxon>
    </lineage>
</organism>
<dbReference type="EMBL" id="JAAGWQ010000011">
    <property type="protein sequence ID" value="KAF5679612.1"/>
    <property type="molecule type" value="Genomic_DNA"/>
</dbReference>
<comment type="caution">
    <text evidence="2">The sequence shown here is derived from an EMBL/GenBank/DDBJ whole genome shotgun (WGS) entry which is preliminary data.</text>
</comment>
<dbReference type="GO" id="GO:0016787">
    <property type="term" value="F:hydrolase activity"/>
    <property type="evidence" value="ECO:0007669"/>
    <property type="project" value="UniProtKB-KW"/>
</dbReference>